<protein>
    <submittedName>
        <fullName evidence="1">Uncharacterized protein</fullName>
    </submittedName>
</protein>
<comment type="caution">
    <text evidence="1">The sequence shown here is derived from an EMBL/GenBank/DDBJ whole genome shotgun (WGS) entry which is preliminary data.</text>
</comment>
<gene>
    <name evidence="1" type="ORF">QPX54_07740</name>
</gene>
<evidence type="ECO:0000313" key="1">
    <source>
        <dbReference type="EMBL" id="MDK4326392.1"/>
    </source>
</evidence>
<sequence>MRTLAGMTPQERAECVGLWAETTDGLALIIEPSYTDGVLDTAVAFSLKPEVNISQHIATYVTPASACPAHGTQMANQH</sequence>
<organism evidence="1 2">
    <name type="scientific">Corynebacterium propinquum</name>
    <dbReference type="NCBI Taxonomy" id="43769"/>
    <lineage>
        <taxon>Bacteria</taxon>
        <taxon>Bacillati</taxon>
        <taxon>Actinomycetota</taxon>
        <taxon>Actinomycetes</taxon>
        <taxon>Mycobacteriales</taxon>
        <taxon>Corynebacteriaceae</taxon>
        <taxon>Corynebacterium</taxon>
    </lineage>
</organism>
<proteinExistence type="predicted"/>
<dbReference type="RefSeq" id="WP_284589816.1">
    <property type="nucleotide sequence ID" value="NZ_JASNVP010000006.1"/>
</dbReference>
<evidence type="ECO:0000313" key="2">
    <source>
        <dbReference type="Proteomes" id="UP001226160"/>
    </source>
</evidence>
<dbReference type="AlphaFoldDB" id="A0AAP4F6P2"/>
<dbReference type="EMBL" id="JASNVP010000006">
    <property type="protein sequence ID" value="MDK4326392.1"/>
    <property type="molecule type" value="Genomic_DNA"/>
</dbReference>
<name>A0AAP4F6P2_9CORY</name>
<reference evidence="1" key="1">
    <citation type="submission" date="2023-05" db="EMBL/GenBank/DDBJ databases">
        <title>Metabolic capabilities are highly conserved among human nasal-associated Corynebacterium species in pangenomic analyses.</title>
        <authorList>
            <person name="Tran T.H."/>
            <person name="Roberts A.Q."/>
            <person name="Escapa I.F."/>
            <person name="Gao W."/>
            <person name="Conlan S."/>
            <person name="Kong H."/>
            <person name="Segre J.A."/>
            <person name="Kelly M.S."/>
            <person name="Lemon K.P."/>
        </authorList>
    </citation>
    <scope>NUCLEOTIDE SEQUENCE</scope>
    <source>
        <strain evidence="1">KPL2654</strain>
    </source>
</reference>
<accession>A0AAP4F6P2</accession>
<dbReference type="Proteomes" id="UP001226160">
    <property type="component" value="Unassembled WGS sequence"/>
</dbReference>